<dbReference type="InterPro" id="IPR038299">
    <property type="entry name" value="DAO_C_sf"/>
</dbReference>
<dbReference type="EMBL" id="JANCMW010000005">
    <property type="protein sequence ID" value="MDF0750556.1"/>
    <property type="molecule type" value="Genomic_DNA"/>
</dbReference>
<evidence type="ECO:0000256" key="2">
    <source>
        <dbReference type="ARBA" id="ARBA00007330"/>
    </source>
</evidence>
<evidence type="ECO:0000259" key="7">
    <source>
        <dbReference type="Pfam" id="PF01266"/>
    </source>
</evidence>
<dbReference type="InterPro" id="IPR031656">
    <property type="entry name" value="DAO_C"/>
</dbReference>
<evidence type="ECO:0000256" key="1">
    <source>
        <dbReference type="ARBA" id="ARBA00001974"/>
    </source>
</evidence>
<feature type="domain" description="FAD dependent oxidoreductase" evidence="7">
    <location>
        <begin position="20"/>
        <end position="377"/>
    </location>
</feature>
<evidence type="ECO:0000256" key="3">
    <source>
        <dbReference type="ARBA" id="ARBA00022630"/>
    </source>
</evidence>
<comment type="cofactor">
    <cofactor evidence="1">
        <name>FAD</name>
        <dbReference type="ChEBI" id="CHEBI:57692"/>
    </cofactor>
</comment>
<keyword evidence="5" id="KW-0274">FAD</keyword>
<dbReference type="Gene3D" id="3.50.50.60">
    <property type="entry name" value="FAD/NAD(P)-binding domain"/>
    <property type="match status" value="1"/>
</dbReference>
<comment type="similarity">
    <text evidence="2">Belongs to the FAD-dependent glycerol-3-phosphate dehydrogenase family.</text>
</comment>
<dbReference type="PRINTS" id="PR01001">
    <property type="entry name" value="FADG3PDH"/>
</dbReference>
<evidence type="ECO:0000313" key="9">
    <source>
        <dbReference type="EMBL" id="MDF0750556.1"/>
    </source>
</evidence>
<dbReference type="InterPro" id="IPR036188">
    <property type="entry name" value="FAD/NAD-bd_sf"/>
</dbReference>
<gene>
    <name evidence="9" type="ORF">NLU14_09950</name>
</gene>
<evidence type="ECO:0000259" key="8">
    <source>
        <dbReference type="Pfam" id="PF16901"/>
    </source>
</evidence>
<dbReference type="PANTHER" id="PTHR11985:SF35">
    <property type="entry name" value="ANAEROBIC GLYCEROL-3-PHOSPHATE DEHYDROGENASE SUBUNIT A"/>
    <property type="match status" value="1"/>
</dbReference>
<proteinExistence type="inferred from homology"/>
<dbReference type="Gene3D" id="3.30.9.10">
    <property type="entry name" value="D-Amino Acid Oxidase, subunit A, domain 2"/>
    <property type="match status" value="1"/>
</dbReference>
<dbReference type="Proteomes" id="UP001143391">
    <property type="component" value="Unassembled WGS sequence"/>
</dbReference>
<evidence type="ECO:0000256" key="6">
    <source>
        <dbReference type="ARBA" id="ARBA00023002"/>
    </source>
</evidence>
<keyword evidence="4" id="KW-0319">Glycerol metabolism</keyword>
<keyword evidence="10" id="KW-1185">Reference proteome</keyword>
<dbReference type="Pfam" id="PF01266">
    <property type="entry name" value="DAO"/>
    <property type="match status" value="1"/>
</dbReference>
<feature type="domain" description="Alpha-glycerophosphate oxidase C-terminal" evidence="8">
    <location>
        <begin position="418"/>
        <end position="507"/>
    </location>
</feature>
<protein>
    <submittedName>
        <fullName evidence="9">Glycerol-3-phosphate dehydrogenase/oxidase</fullName>
    </submittedName>
</protein>
<keyword evidence="6" id="KW-0560">Oxidoreductase</keyword>
<evidence type="ECO:0000256" key="4">
    <source>
        <dbReference type="ARBA" id="ARBA00022798"/>
    </source>
</evidence>
<dbReference type="InterPro" id="IPR006076">
    <property type="entry name" value="FAD-dep_OxRdtase"/>
</dbReference>
<comment type="caution">
    <text evidence="9">The sequence shown here is derived from an EMBL/GenBank/DDBJ whole genome shotgun (WGS) entry which is preliminary data.</text>
</comment>
<dbReference type="SUPFAM" id="SSF54373">
    <property type="entry name" value="FAD-linked reductases, C-terminal domain"/>
    <property type="match status" value="1"/>
</dbReference>
<dbReference type="Pfam" id="PF16901">
    <property type="entry name" value="DAO_C"/>
    <property type="match status" value="1"/>
</dbReference>
<dbReference type="Gene3D" id="1.10.8.870">
    <property type="entry name" value="Alpha-glycerophosphate oxidase, cap domain"/>
    <property type="match status" value="1"/>
</dbReference>
<name>A0ABT5YA58_9GAMM</name>
<evidence type="ECO:0000313" key="10">
    <source>
        <dbReference type="Proteomes" id="UP001143391"/>
    </source>
</evidence>
<sequence>MPLTREQKLDQLSRGSRDFDVVIIGGGITGAGIAREAAGSGLSTLLVEQRDFAWGTSSRSSKMVHGGLRYLASRHFRLTRDAVRERERLMAEAPGLVDPLRFVMPHYRKQFPGPRLFQILLRVYDRIAGTRSRQRLTTTETLQWVPGLATENLTAASGFTDAVTDDARLVQRVIEEAEADGAICLNYLQADTVLRNSETAHVTGLRLLDTSTDSEGPEVTVNTPLVINATGAWARQLQQAEAGNARIRPLRGSHLVLPFRRLPVSCSVSLFHPQDRRPVFAFPWQGTTVLGTTDLDHSENLSREPAITRNEVDYLLQISARLFPGSTVSEQDIIATWAGVRPVVTEGKTRKPSQENREHVIWADNGLISIAGGKLTTFRLIAREVLERGQSLMPGFTLRSDSAPVFSPPPSLERPATISHRNWLRLQGFYGPSLEGVLEAGAHETIAATDTLWAELSWAGANTGVVHLDDLMLRRTRLGLILPRGGEELLAEIRQVCQPLLEWDDATWDREQTRYLEIWKACYSLPAGTGAPE</sequence>
<organism evidence="9 10">
    <name type="scientific">Marinobacter iranensis</name>
    <dbReference type="NCBI Taxonomy" id="2962607"/>
    <lineage>
        <taxon>Bacteria</taxon>
        <taxon>Pseudomonadati</taxon>
        <taxon>Pseudomonadota</taxon>
        <taxon>Gammaproteobacteria</taxon>
        <taxon>Pseudomonadales</taxon>
        <taxon>Marinobacteraceae</taxon>
        <taxon>Marinobacter</taxon>
    </lineage>
</organism>
<dbReference type="RefSeq" id="WP_275706087.1">
    <property type="nucleotide sequence ID" value="NZ_JANCMW010000005.1"/>
</dbReference>
<dbReference type="PANTHER" id="PTHR11985">
    <property type="entry name" value="GLYCEROL-3-PHOSPHATE DEHYDROGENASE"/>
    <property type="match status" value="1"/>
</dbReference>
<accession>A0ABT5YA58</accession>
<dbReference type="InterPro" id="IPR000447">
    <property type="entry name" value="G3P_DH_FAD-dep"/>
</dbReference>
<evidence type="ECO:0000256" key="5">
    <source>
        <dbReference type="ARBA" id="ARBA00022827"/>
    </source>
</evidence>
<dbReference type="SUPFAM" id="SSF51905">
    <property type="entry name" value="FAD/NAD(P)-binding domain"/>
    <property type="match status" value="1"/>
</dbReference>
<reference evidence="9" key="1">
    <citation type="submission" date="2022-07" db="EMBL/GenBank/DDBJ databases">
        <title>Marinobacter iranensis a new bacterium isolate from a hipersaline lake in Iran.</title>
        <authorList>
            <person name="Mohammad A.M.A."/>
            <person name="Cristina S.-P."/>
            <person name="Antonio V."/>
        </authorList>
    </citation>
    <scope>NUCLEOTIDE SEQUENCE</scope>
    <source>
        <strain evidence="9">71-i</strain>
    </source>
</reference>
<keyword evidence="3" id="KW-0285">Flavoprotein</keyword>